<organism evidence="1 2">
    <name type="scientific">Arctium lappa</name>
    <name type="common">Greater burdock</name>
    <name type="synonym">Lappa major</name>
    <dbReference type="NCBI Taxonomy" id="4217"/>
    <lineage>
        <taxon>Eukaryota</taxon>
        <taxon>Viridiplantae</taxon>
        <taxon>Streptophyta</taxon>
        <taxon>Embryophyta</taxon>
        <taxon>Tracheophyta</taxon>
        <taxon>Spermatophyta</taxon>
        <taxon>Magnoliopsida</taxon>
        <taxon>eudicotyledons</taxon>
        <taxon>Gunneridae</taxon>
        <taxon>Pentapetalae</taxon>
        <taxon>asterids</taxon>
        <taxon>campanulids</taxon>
        <taxon>Asterales</taxon>
        <taxon>Asteraceae</taxon>
        <taxon>Carduoideae</taxon>
        <taxon>Cardueae</taxon>
        <taxon>Arctiinae</taxon>
        <taxon>Arctium</taxon>
    </lineage>
</organism>
<name>A0ACB9DKN5_ARCLA</name>
<protein>
    <submittedName>
        <fullName evidence="1">Uncharacterized protein</fullName>
    </submittedName>
</protein>
<gene>
    <name evidence="1" type="ORF">L6452_09676</name>
</gene>
<evidence type="ECO:0000313" key="2">
    <source>
        <dbReference type="Proteomes" id="UP001055879"/>
    </source>
</evidence>
<dbReference type="Proteomes" id="UP001055879">
    <property type="component" value="Linkage Group LG03"/>
</dbReference>
<sequence length="107" mass="12834">MNRFIRSFVGTICYELLVEEDIIIALLIFYSTKPQHLSQFFLSFFLFKSIHTLQITHSHSWVNWLIVGVPRGELIGEIISAGERRRNWLDHSEKFFQPWDWSHRAQR</sequence>
<comment type="caution">
    <text evidence="1">The sequence shown here is derived from an EMBL/GenBank/DDBJ whole genome shotgun (WGS) entry which is preliminary data.</text>
</comment>
<proteinExistence type="predicted"/>
<accession>A0ACB9DKN5</accession>
<reference evidence="1 2" key="2">
    <citation type="journal article" date="2022" name="Mol. Ecol. Resour.">
        <title>The genomes of chicory, endive, great burdock and yacon provide insights into Asteraceae paleo-polyploidization history and plant inulin production.</title>
        <authorList>
            <person name="Fan W."/>
            <person name="Wang S."/>
            <person name="Wang H."/>
            <person name="Wang A."/>
            <person name="Jiang F."/>
            <person name="Liu H."/>
            <person name="Zhao H."/>
            <person name="Xu D."/>
            <person name="Zhang Y."/>
        </authorList>
    </citation>
    <scope>NUCLEOTIDE SEQUENCE [LARGE SCALE GENOMIC DNA]</scope>
    <source>
        <strain evidence="2">cv. Niubang</strain>
    </source>
</reference>
<evidence type="ECO:0000313" key="1">
    <source>
        <dbReference type="EMBL" id="KAI3747224.1"/>
    </source>
</evidence>
<dbReference type="EMBL" id="CM042049">
    <property type="protein sequence ID" value="KAI3747224.1"/>
    <property type="molecule type" value="Genomic_DNA"/>
</dbReference>
<keyword evidence="2" id="KW-1185">Reference proteome</keyword>
<reference evidence="2" key="1">
    <citation type="journal article" date="2022" name="Mol. Ecol. Resour.">
        <title>The genomes of chicory, endive, great burdock and yacon provide insights into Asteraceae palaeo-polyploidization history and plant inulin production.</title>
        <authorList>
            <person name="Fan W."/>
            <person name="Wang S."/>
            <person name="Wang H."/>
            <person name="Wang A."/>
            <person name="Jiang F."/>
            <person name="Liu H."/>
            <person name="Zhao H."/>
            <person name="Xu D."/>
            <person name="Zhang Y."/>
        </authorList>
    </citation>
    <scope>NUCLEOTIDE SEQUENCE [LARGE SCALE GENOMIC DNA]</scope>
    <source>
        <strain evidence="2">cv. Niubang</strain>
    </source>
</reference>